<feature type="region of interest" description="Disordered" evidence="1">
    <location>
        <begin position="87"/>
        <end position="109"/>
    </location>
</feature>
<sequence>MEKSFASLLRHSKLATYDRCLNQVYSSPKHCKQRGDWGLKRNLPTVIRTPFVTVGQLDTLEHQTPWDSGHSQVAFIQRWKENFGDIASSSSRRTPQPSRQPHDDYHNLTSMTRPQFDHFIKHTITPDTAQAFHQALKSHQITRDQVYDYLHVTFRPEPSKVMGPIYNNNPPAATGNSNSTNEEVVVQGRILNTLKGGYAVGIGGVVALLPKRFAVGIKKPGDRWMVRSFYVRRAYIDDQGKPQVIVSLHPQPTASTQSPTRLNDMVSSPTSALPTSTNMKKKKSHRSALTLDRLFASPPLPKNMDDLQLSLLGPQSKRKHTHLNTNTVTPAKEPPPPSAASASASLKEKSLEDHSVLMNRIIALLKNGASSKKD</sequence>
<feature type="region of interest" description="Disordered" evidence="1">
    <location>
        <begin position="251"/>
        <end position="286"/>
    </location>
</feature>
<name>A0A1X2ILN2_9FUNG</name>
<feature type="region of interest" description="Disordered" evidence="1">
    <location>
        <begin position="314"/>
        <end position="348"/>
    </location>
</feature>
<reference evidence="2 3" key="1">
    <citation type="submission" date="2016-07" db="EMBL/GenBank/DDBJ databases">
        <title>Pervasive Adenine N6-methylation of Active Genes in Fungi.</title>
        <authorList>
            <consortium name="DOE Joint Genome Institute"/>
            <person name="Mondo S.J."/>
            <person name="Dannebaum R.O."/>
            <person name="Kuo R.C."/>
            <person name="Labutti K."/>
            <person name="Haridas S."/>
            <person name="Kuo A."/>
            <person name="Salamov A."/>
            <person name="Ahrendt S.R."/>
            <person name="Lipzen A."/>
            <person name="Sullivan W."/>
            <person name="Andreopoulos W.B."/>
            <person name="Clum A."/>
            <person name="Lindquist E."/>
            <person name="Daum C."/>
            <person name="Ramamoorthy G.K."/>
            <person name="Gryganskyi A."/>
            <person name="Culley D."/>
            <person name="Magnuson J.K."/>
            <person name="James T.Y."/>
            <person name="O'Malley M.A."/>
            <person name="Stajich J.E."/>
            <person name="Spatafora J.W."/>
            <person name="Visel A."/>
            <person name="Grigoriev I.V."/>
        </authorList>
    </citation>
    <scope>NUCLEOTIDE SEQUENCE [LARGE SCALE GENOMIC DNA]</scope>
    <source>
        <strain evidence="2 3">NRRL 1336</strain>
    </source>
</reference>
<dbReference type="STRING" id="90262.A0A1X2ILN2"/>
<protein>
    <submittedName>
        <fullName evidence="2">Uncharacterized protein</fullName>
    </submittedName>
</protein>
<dbReference type="PANTHER" id="PTHR28058">
    <property type="entry name" value="37S RIBOSOMAL PROTEIN MRP51, MITOCHONDRIAL"/>
    <property type="match status" value="1"/>
</dbReference>
<dbReference type="Pfam" id="PF11709">
    <property type="entry name" value="Mit_ribos_Mrp51"/>
    <property type="match status" value="1"/>
</dbReference>
<gene>
    <name evidence="2" type="ORF">BCR42DRAFT_412736</name>
</gene>
<feature type="compositionally biased region" description="Polar residues" evidence="1">
    <location>
        <begin position="251"/>
        <end position="278"/>
    </location>
</feature>
<dbReference type="OrthoDB" id="2735536at2759"/>
<dbReference type="EMBL" id="MCGE01000009">
    <property type="protein sequence ID" value="ORZ17903.1"/>
    <property type="molecule type" value="Genomic_DNA"/>
</dbReference>
<dbReference type="InterPro" id="IPR016712">
    <property type="entry name" value="Rbsml_bS1m-like"/>
</dbReference>
<dbReference type="AlphaFoldDB" id="A0A1X2ILN2"/>
<evidence type="ECO:0000256" key="1">
    <source>
        <dbReference type="SAM" id="MobiDB-lite"/>
    </source>
</evidence>
<comment type="caution">
    <text evidence="2">The sequence shown here is derived from an EMBL/GenBank/DDBJ whole genome shotgun (WGS) entry which is preliminary data.</text>
</comment>
<dbReference type="PANTHER" id="PTHR28058:SF1">
    <property type="entry name" value="SMALL RIBOSOMAL SUBUNIT PROTEIN BS1M"/>
    <property type="match status" value="1"/>
</dbReference>
<organism evidence="2 3">
    <name type="scientific">Absidia repens</name>
    <dbReference type="NCBI Taxonomy" id="90262"/>
    <lineage>
        <taxon>Eukaryota</taxon>
        <taxon>Fungi</taxon>
        <taxon>Fungi incertae sedis</taxon>
        <taxon>Mucoromycota</taxon>
        <taxon>Mucoromycotina</taxon>
        <taxon>Mucoromycetes</taxon>
        <taxon>Mucorales</taxon>
        <taxon>Cunninghamellaceae</taxon>
        <taxon>Absidia</taxon>
    </lineage>
</organism>
<feature type="compositionally biased region" description="Low complexity" evidence="1">
    <location>
        <begin position="88"/>
        <end position="99"/>
    </location>
</feature>
<evidence type="ECO:0000313" key="2">
    <source>
        <dbReference type="EMBL" id="ORZ17903.1"/>
    </source>
</evidence>
<proteinExistence type="predicted"/>
<accession>A0A1X2ILN2</accession>
<keyword evidence="3" id="KW-1185">Reference proteome</keyword>
<evidence type="ECO:0000313" key="3">
    <source>
        <dbReference type="Proteomes" id="UP000193560"/>
    </source>
</evidence>
<dbReference type="Proteomes" id="UP000193560">
    <property type="component" value="Unassembled WGS sequence"/>
</dbReference>